<name>A0A1H6VX33_9FIRM</name>
<dbReference type="PANTHER" id="PTHR42790">
    <property type="entry name" value="AMINOTRANSFERASE"/>
    <property type="match status" value="1"/>
</dbReference>
<evidence type="ECO:0000256" key="2">
    <source>
        <dbReference type="ARBA" id="ARBA00007441"/>
    </source>
</evidence>
<keyword evidence="5" id="KW-0808">Transferase</keyword>
<comment type="similarity">
    <text evidence="2">Belongs to the class-I pyridoxal-phosphate-dependent aminotransferase family.</text>
</comment>
<evidence type="ECO:0000256" key="6">
    <source>
        <dbReference type="ARBA" id="ARBA00022898"/>
    </source>
</evidence>
<dbReference type="InterPro" id="IPR015422">
    <property type="entry name" value="PyrdxlP-dep_Trfase_small"/>
</dbReference>
<dbReference type="InterPro" id="IPR015424">
    <property type="entry name" value="PyrdxlP-dep_Trfase"/>
</dbReference>
<dbReference type="Proteomes" id="UP000183028">
    <property type="component" value="Unassembled WGS sequence"/>
</dbReference>
<dbReference type="GO" id="GO:1901605">
    <property type="term" value="P:alpha-amino acid metabolic process"/>
    <property type="evidence" value="ECO:0007669"/>
    <property type="project" value="TreeGrafter"/>
</dbReference>
<evidence type="ECO:0000256" key="1">
    <source>
        <dbReference type="ARBA" id="ARBA00001933"/>
    </source>
</evidence>
<evidence type="ECO:0000256" key="4">
    <source>
        <dbReference type="ARBA" id="ARBA00022576"/>
    </source>
</evidence>
<dbReference type="Gene3D" id="3.40.640.10">
    <property type="entry name" value="Type I PLP-dependent aspartate aminotransferase-like (Major domain)"/>
    <property type="match status" value="1"/>
</dbReference>
<evidence type="ECO:0000256" key="3">
    <source>
        <dbReference type="ARBA" id="ARBA00011738"/>
    </source>
</evidence>
<protein>
    <submittedName>
        <fullName evidence="8">2-aminoadipate transaminase</fullName>
    </submittedName>
</protein>
<dbReference type="eggNOG" id="COG1167">
    <property type="taxonomic scope" value="Bacteria"/>
</dbReference>
<gene>
    <name evidence="8" type="ORF">SAMN04487834_10556</name>
</gene>
<dbReference type="InterPro" id="IPR015421">
    <property type="entry name" value="PyrdxlP-dep_Trfase_major"/>
</dbReference>
<evidence type="ECO:0000313" key="8">
    <source>
        <dbReference type="EMBL" id="SEJ09199.1"/>
    </source>
</evidence>
<dbReference type="Pfam" id="PF00155">
    <property type="entry name" value="Aminotran_1_2"/>
    <property type="match status" value="1"/>
</dbReference>
<dbReference type="AlphaFoldDB" id="A0A1H6VX33"/>
<reference evidence="9" key="1">
    <citation type="submission" date="2016-10" db="EMBL/GenBank/DDBJ databases">
        <authorList>
            <person name="Varghese N."/>
        </authorList>
    </citation>
    <scope>NUCLEOTIDE SEQUENCE [LARGE SCALE GENOMIC DNA]</scope>
    <source>
        <strain evidence="9">DSM 20406</strain>
    </source>
</reference>
<dbReference type="FunFam" id="3.40.640.10:FF:000053">
    <property type="entry name" value="Aminotransferase, class I"/>
    <property type="match status" value="1"/>
</dbReference>
<evidence type="ECO:0000256" key="5">
    <source>
        <dbReference type="ARBA" id="ARBA00022679"/>
    </source>
</evidence>
<keyword evidence="4" id="KW-0032">Aminotransferase</keyword>
<dbReference type="GO" id="GO:0008483">
    <property type="term" value="F:transaminase activity"/>
    <property type="evidence" value="ECO:0007669"/>
    <property type="project" value="UniProtKB-KW"/>
</dbReference>
<dbReference type="PANTHER" id="PTHR42790:SF19">
    <property type="entry name" value="KYNURENINE_ALPHA-AMINOADIPATE AMINOTRANSFERASE, MITOCHONDRIAL"/>
    <property type="match status" value="1"/>
</dbReference>
<dbReference type="GO" id="GO:0030170">
    <property type="term" value="F:pyridoxal phosphate binding"/>
    <property type="evidence" value="ECO:0007669"/>
    <property type="project" value="InterPro"/>
</dbReference>
<dbReference type="STRING" id="322505.SAMN04487836_12611"/>
<keyword evidence="9" id="KW-1185">Reference proteome</keyword>
<proteinExistence type="inferred from homology"/>
<comment type="cofactor">
    <cofactor evidence="1">
        <name>pyridoxal 5'-phosphate</name>
        <dbReference type="ChEBI" id="CHEBI:597326"/>
    </cofactor>
</comment>
<dbReference type="InterPro" id="IPR004839">
    <property type="entry name" value="Aminotransferase_I/II_large"/>
</dbReference>
<evidence type="ECO:0000259" key="7">
    <source>
        <dbReference type="Pfam" id="PF00155"/>
    </source>
</evidence>
<feature type="domain" description="Aminotransferase class I/classII large" evidence="7">
    <location>
        <begin position="28"/>
        <end position="384"/>
    </location>
</feature>
<evidence type="ECO:0000313" key="9">
    <source>
        <dbReference type="Proteomes" id="UP000183028"/>
    </source>
</evidence>
<organism evidence="8 9">
    <name type="scientific">Sharpea azabuensis</name>
    <dbReference type="NCBI Taxonomy" id="322505"/>
    <lineage>
        <taxon>Bacteria</taxon>
        <taxon>Bacillati</taxon>
        <taxon>Bacillota</taxon>
        <taxon>Erysipelotrichia</taxon>
        <taxon>Erysipelotrichales</taxon>
        <taxon>Coprobacillaceae</taxon>
        <taxon>Sharpea</taxon>
    </lineage>
</organism>
<dbReference type="CDD" id="cd00609">
    <property type="entry name" value="AAT_like"/>
    <property type="match status" value="1"/>
</dbReference>
<sequence length="395" mass="43806">MKVEISRKMQSVQASAIREILKMTSNPDVISFAGGNPASDAFPVEDLKRISAELFEEDPIGLLQYGITEGDAGFLEAANRFFNREEQVTRAVDQIIATTGSQQIMDLLTKVLCNEGDVVACEEPAFLGALNSFKEDGAILRGVGFSEEGQLDLAQLETALSIQPRPKFFYTIPNFQNPMGTTMSLETRKQVLALCKKYGVLILEDNPYGAIRFTEEHVPSIKSLDEDDMVIYAASLSKILAPGLRLAVCIGREDIVGKMVVAKQGADVHTNLWAQKVAARFLSTCDMNAHLSRIRAIYKKKCALMLKTMDETFDERVTYTRPDGGMFIWVNLPEGSDVLKFAQKAIENNVAIVPGISFYTNEEKPCYALRLNFSTPTDEKIVKGIRILGEMTHQL</sequence>
<keyword evidence="6" id="KW-0663">Pyridoxal phosphate</keyword>
<dbReference type="OrthoDB" id="9802328at2"/>
<dbReference type="EMBL" id="FNYK01000055">
    <property type="protein sequence ID" value="SEJ09199.1"/>
    <property type="molecule type" value="Genomic_DNA"/>
</dbReference>
<dbReference type="SUPFAM" id="SSF53383">
    <property type="entry name" value="PLP-dependent transferases"/>
    <property type="match status" value="1"/>
</dbReference>
<accession>A0A1H6VX33</accession>
<dbReference type="InterPro" id="IPR050859">
    <property type="entry name" value="Class-I_PLP-dep_aminotransf"/>
</dbReference>
<dbReference type="Gene3D" id="3.90.1150.10">
    <property type="entry name" value="Aspartate Aminotransferase, domain 1"/>
    <property type="match status" value="1"/>
</dbReference>
<dbReference type="RefSeq" id="WP_074732562.1">
    <property type="nucleotide sequence ID" value="NZ_FNYK01000055.1"/>
</dbReference>
<comment type="subunit">
    <text evidence="3">Homodimer.</text>
</comment>